<dbReference type="Pfam" id="PF00651">
    <property type="entry name" value="BTB"/>
    <property type="match status" value="1"/>
</dbReference>
<organism evidence="2 3">
    <name type="scientific">Lithohypha guttulata</name>
    <dbReference type="NCBI Taxonomy" id="1690604"/>
    <lineage>
        <taxon>Eukaryota</taxon>
        <taxon>Fungi</taxon>
        <taxon>Dikarya</taxon>
        <taxon>Ascomycota</taxon>
        <taxon>Pezizomycotina</taxon>
        <taxon>Eurotiomycetes</taxon>
        <taxon>Chaetothyriomycetidae</taxon>
        <taxon>Chaetothyriales</taxon>
        <taxon>Trichomeriaceae</taxon>
        <taxon>Lithohypha</taxon>
    </lineage>
</organism>
<dbReference type="EMBL" id="JAVRRG010000059">
    <property type="protein sequence ID" value="KAK5092358.1"/>
    <property type="molecule type" value="Genomic_DNA"/>
</dbReference>
<reference evidence="2 3" key="1">
    <citation type="submission" date="2023-08" db="EMBL/GenBank/DDBJ databases">
        <title>Black Yeasts Isolated from many extreme environments.</title>
        <authorList>
            <person name="Coleine C."/>
            <person name="Stajich J.E."/>
            <person name="Selbmann L."/>
        </authorList>
    </citation>
    <scope>NUCLEOTIDE SEQUENCE [LARGE SCALE GENOMIC DNA]</scope>
    <source>
        <strain evidence="2 3">CCFEE 5885</strain>
    </source>
</reference>
<dbReference type="CDD" id="cd18186">
    <property type="entry name" value="BTB_POZ_ZBTB_KLHL-like"/>
    <property type="match status" value="1"/>
</dbReference>
<dbReference type="Gene3D" id="3.30.710.10">
    <property type="entry name" value="Potassium Channel Kv1.1, Chain A"/>
    <property type="match status" value="1"/>
</dbReference>
<dbReference type="SMART" id="SM00225">
    <property type="entry name" value="BTB"/>
    <property type="match status" value="1"/>
</dbReference>
<dbReference type="InterPro" id="IPR000210">
    <property type="entry name" value="BTB/POZ_dom"/>
</dbReference>
<dbReference type="PANTHER" id="PTHR47843">
    <property type="entry name" value="BTB DOMAIN-CONTAINING PROTEIN-RELATED"/>
    <property type="match status" value="1"/>
</dbReference>
<evidence type="ECO:0000259" key="1">
    <source>
        <dbReference type="PROSITE" id="PS50097"/>
    </source>
</evidence>
<name>A0ABR0K9H6_9EURO</name>
<accession>A0ABR0K9H6</accession>
<evidence type="ECO:0000313" key="3">
    <source>
        <dbReference type="Proteomes" id="UP001345013"/>
    </source>
</evidence>
<keyword evidence="3" id="KW-1185">Reference proteome</keyword>
<dbReference type="Proteomes" id="UP001345013">
    <property type="component" value="Unassembled WGS sequence"/>
</dbReference>
<proteinExistence type="predicted"/>
<dbReference type="PROSITE" id="PS50097">
    <property type="entry name" value="BTB"/>
    <property type="match status" value="1"/>
</dbReference>
<feature type="domain" description="BTB" evidence="1">
    <location>
        <begin position="31"/>
        <end position="102"/>
    </location>
</feature>
<evidence type="ECO:0000313" key="2">
    <source>
        <dbReference type="EMBL" id="KAK5092358.1"/>
    </source>
</evidence>
<protein>
    <recommendedName>
        <fullName evidence="1">BTB domain-containing protein</fullName>
    </recommendedName>
</protein>
<dbReference type="InterPro" id="IPR011333">
    <property type="entry name" value="SKP1/BTB/POZ_sf"/>
</dbReference>
<sequence length="245" mass="27291">MPELSDAQKVTDATSTTDQTEITAAQFLRSLIVTIVVGKGSKAQSFPIYKDLLTTHSPYFKACLNGAWEEGKTNIVRLEDDNPKAFEIVANWLFKDPTAMKQTDITNKTVVVRYKLADKLLMTQLKNNILDGFQAFQLAKNESCSIGWLDHLCSKGLQRTALYDYCLKSYVSGLGAPEVKCAGDMFANAAGSLTNEEAMKDLITMMAKFMQQRWGDPRKETGCVYHDHSDGSSCSVVRGVKRRHE</sequence>
<gene>
    <name evidence="2" type="ORF">LTR24_005281</name>
</gene>
<dbReference type="PANTHER" id="PTHR47843:SF2">
    <property type="entry name" value="BTB DOMAIN-CONTAINING PROTEIN"/>
    <property type="match status" value="1"/>
</dbReference>
<dbReference type="SUPFAM" id="SSF54695">
    <property type="entry name" value="POZ domain"/>
    <property type="match status" value="1"/>
</dbReference>
<comment type="caution">
    <text evidence="2">The sequence shown here is derived from an EMBL/GenBank/DDBJ whole genome shotgun (WGS) entry which is preliminary data.</text>
</comment>